<evidence type="ECO:0000256" key="1">
    <source>
        <dbReference type="ARBA" id="ARBA00022801"/>
    </source>
</evidence>
<dbReference type="Gene3D" id="3.90.1140.10">
    <property type="entry name" value="Cyclic phosphodiesterase"/>
    <property type="match status" value="1"/>
</dbReference>
<sequence length="184" mass="19697">MRTFIALDLPPDFADDAAALARRLSASMEGRFLPRGTYHLTLAFLGDVDEAQLAAATDALEAACAGASPVPLRSDGLGKFGRASDATLWLGIAPAPELEQLAARLRDELRDRDVPFDAKPFKAHLTLARRARIPHVGLPHLAFPQDDEAVDVTLYKSTLDRAGAIYQPLRTVRLGTGRAGGEGA</sequence>
<dbReference type="PANTHER" id="PTHR35561">
    <property type="entry name" value="RNA 2',3'-CYCLIC PHOSPHODIESTERASE"/>
    <property type="match status" value="1"/>
</dbReference>
<dbReference type="Proteomes" id="UP000478463">
    <property type="component" value="Chromosome"/>
</dbReference>
<name>A0A6L7IXA5_9ACTN</name>
<evidence type="ECO:0000313" key="3">
    <source>
        <dbReference type="EMBL" id="QOS67364.1"/>
    </source>
</evidence>
<evidence type="ECO:0000256" key="2">
    <source>
        <dbReference type="HAMAP-Rule" id="MF_01940"/>
    </source>
</evidence>
<feature type="short sequence motif" description="HXTX 2" evidence="2">
    <location>
        <begin position="124"/>
        <end position="127"/>
    </location>
</feature>
<dbReference type="GO" id="GO:0008664">
    <property type="term" value="F:RNA 2',3'-cyclic 3'-phosphodiesterase activity"/>
    <property type="evidence" value="ECO:0007669"/>
    <property type="project" value="UniProtKB-EC"/>
</dbReference>
<dbReference type="RefSeq" id="WP_160942699.1">
    <property type="nucleotide sequence ID" value="NZ_CP063310.1"/>
</dbReference>
<reference evidence="3 4" key="1">
    <citation type="submission" date="2020-10" db="EMBL/GenBank/DDBJ databases">
        <title>Eggerthella sp. nov., isolated from human feces.</title>
        <authorList>
            <person name="Yajun G."/>
        </authorList>
    </citation>
    <scope>NUCLEOTIDE SEQUENCE [LARGE SCALE GENOMIC DNA]</scope>
    <source>
        <strain evidence="3 4">HF-1101</strain>
    </source>
</reference>
<feature type="active site" description="Proton donor" evidence="2">
    <location>
        <position position="39"/>
    </location>
</feature>
<feature type="active site" description="Proton acceptor" evidence="2">
    <location>
        <position position="124"/>
    </location>
</feature>
<dbReference type="KEGG" id="egd:GS424_012665"/>
<dbReference type="Pfam" id="PF13563">
    <property type="entry name" value="2_5_RNA_ligase2"/>
    <property type="match status" value="1"/>
</dbReference>
<dbReference type="InterPro" id="IPR004175">
    <property type="entry name" value="RNA_CPDase"/>
</dbReference>
<dbReference type="AlphaFoldDB" id="A0A6L7IXA5"/>
<keyword evidence="1 2" id="KW-0378">Hydrolase</keyword>
<dbReference type="PANTHER" id="PTHR35561:SF1">
    <property type="entry name" value="RNA 2',3'-CYCLIC PHOSPHODIESTERASE"/>
    <property type="match status" value="1"/>
</dbReference>
<evidence type="ECO:0000313" key="4">
    <source>
        <dbReference type="Proteomes" id="UP000478463"/>
    </source>
</evidence>
<comment type="similarity">
    <text evidence="2">Belongs to the 2H phosphoesterase superfamily. ThpR family.</text>
</comment>
<proteinExistence type="inferred from homology"/>
<dbReference type="SUPFAM" id="SSF55144">
    <property type="entry name" value="LigT-like"/>
    <property type="match status" value="1"/>
</dbReference>
<dbReference type="HAMAP" id="MF_01940">
    <property type="entry name" value="RNA_CPDase"/>
    <property type="match status" value="1"/>
</dbReference>
<protein>
    <recommendedName>
        <fullName evidence="2">RNA 2',3'-cyclic phosphodiesterase</fullName>
        <shortName evidence="2">RNA 2',3'-CPDase</shortName>
        <ecNumber evidence="2">3.1.4.58</ecNumber>
    </recommendedName>
</protein>
<dbReference type="InterPro" id="IPR009097">
    <property type="entry name" value="Cyclic_Pdiesterase"/>
</dbReference>
<organism evidence="3 4">
    <name type="scientific">Eggerthella guodeyinii</name>
    <dbReference type="NCBI Taxonomy" id="2690837"/>
    <lineage>
        <taxon>Bacteria</taxon>
        <taxon>Bacillati</taxon>
        <taxon>Actinomycetota</taxon>
        <taxon>Coriobacteriia</taxon>
        <taxon>Eggerthellales</taxon>
        <taxon>Eggerthellaceae</taxon>
        <taxon>Eggerthella</taxon>
    </lineage>
</organism>
<dbReference type="EMBL" id="CP063310">
    <property type="protein sequence ID" value="QOS67364.1"/>
    <property type="molecule type" value="Genomic_DNA"/>
</dbReference>
<dbReference type="EC" id="3.1.4.58" evidence="2"/>
<comment type="function">
    <text evidence="2">Hydrolyzes RNA 2',3'-cyclic phosphodiester to an RNA 2'-phosphomonoester.</text>
</comment>
<accession>A0A6L7IXA5</accession>
<comment type="catalytic activity">
    <reaction evidence="2">
        <text>a 3'-end 2',3'-cyclophospho-ribonucleotide-RNA + H2O = a 3'-end 2'-phospho-ribonucleotide-RNA + H(+)</text>
        <dbReference type="Rhea" id="RHEA:11828"/>
        <dbReference type="Rhea" id="RHEA-COMP:10464"/>
        <dbReference type="Rhea" id="RHEA-COMP:17353"/>
        <dbReference type="ChEBI" id="CHEBI:15377"/>
        <dbReference type="ChEBI" id="CHEBI:15378"/>
        <dbReference type="ChEBI" id="CHEBI:83064"/>
        <dbReference type="ChEBI" id="CHEBI:173113"/>
        <dbReference type="EC" id="3.1.4.58"/>
    </reaction>
</comment>
<dbReference type="NCBIfam" id="TIGR02258">
    <property type="entry name" value="2_5_ligase"/>
    <property type="match status" value="1"/>
</dbReference>
<gene>
    <name evidence="3" type="primary">thpR</name>
    <name evidence="3" type="ORF">GS424_012665</name>
</gene>
<feature type="short sequence motif" description="HXTX 1" evidence="2">
    <location>
        <begin position="39"/>
        <end position="42"/>
    </location>
</feature>
<dbReference type="GO" id="GO:0004113">
    <property type="term" value="F:2',3'-cyclic-nucleotide 3'-phosphodiesterase activity"/>
    <property type="evidence" value="ECO:0007669"/>
    <property type="project" value="InterPro"/>
</dbReference>